<name>A0A255DRD1_9MYCO</name>
<keyword evidence="3" id="KW-1185">Reference proteome</keyword>
<keyword evidence="1" id="KW-0472">Membrane</keyword>
<reference evidence="2 3" key="1">
    <citation type="submission" date="2017-07" db="EMBL/GenBank/DDBJ databases">
        <title>The new phylogeny of genus Mycobacterium.</title>
        <authorList>
            <person name="Tortoli E."/>
            <person name="Trovato A."/>
            <person name="Cirillo D.M."/>
        </authorList>
    </citation>
    <scope>NUCLEOTIDE SEQUENCE [LARGE SCALE GENOMIC DNA]</scope>
    <source>
        <strain evidence="2 3">ATCC 33027</strain>
    </source>
</reference>
<evidence type="ECO:0000256" key="1">
    <source>
        <dbReference type="SAM" id="Phobius"/>
    </source>
</evidence>
<accession>A0A255DRD1</accession>
<dbReference type="AlphaFoldDB" id="A0A255DRD1"/>
<keyword evidence="1" id="KW-1133">Transmembrane helix</keyword>
<sequence>MGYPGYPPPYPGYPPAPAKPPRSAADLTISIILLVLTVVVGAVGAFLGMFSLAFLDSCPPATCSVEGAVTAVMTGVGAAALVGVVGIIVTIVVLVARKKAWPYAVGTLVLTLAALFFGGVGFYAAVGG</sequence>
<gene>
    <name evidence="2" type="ORF">CG716_04485</name>
</gene>
<keyword evidence="1" id="KW-0812">Transmembrane</keyword>
<dbReference type="EMBL" id="NOZR01000003">
    <property type="protein sequence ID" value="OYN81630.1"/>
    <property type="molecule type" value="Genomic_DNA"/>
</dbReference>
<feature type="transmembrane region" description="Helical" evidence="1">
    <location>
        <begin position="103"/>
        <end position="126"/>
    </location>
</feature>
<feature type="transmembrane region" description="Helical" evidence="1">
    <location>
        <begin position="75"/>
        <end position="96"/>
    </location>
</feature>
<protein>
    <recommendedName>
        <fullName evidence="4">DUF4190 domain-containing protein</fullName>
    </recommendedName>
</protein>
<evidence type="ECO:0000313" key="3">
    <source>
        <dbReference type="Proteomes" id="UP000216063"/>
    </source>
</evidence>
<comment type="caution">
    <text evidence="2">The sequence shown here is derived from an EMBL/GenBank/DDBJ whole genome shotgun (WGS) entry which is preliminary data.</text>
</comment>
<evidence type="ECO:0000313" key="2">
    <source>
        <dbReference type="EMBL" id="OYN81630.1"/>
    </source>
</evidence>
<dbReference type="Proteomes" id="UP000216063">
    <property type="component" value="Unassembled WGS sequence"/>
</dbReference>
<organism evidence="2 3">
    <name type="scientific">Mycolicibacterium sphagni</name>
    <dbReference type="NCBI Taxonomy" id="1786"/>
    <lineage>
        <taxon>Bacteria</taxon>
        <taxon>Bacillati</taxon>
        <taxon>Actinomycetota</taxon>
        <taxon>Actinomycetes</taxon>
        <taxon>Mycobacteriales</taxon>
        <taxon>Mycobacteriaceae</taxon>
        <taxon>Mycolicibacterium</taxon>
    </lineage>
</organism>
<feature type="transmembrane region" description="Helical" evidence="1">
    <location>
        <begin position="29"/>
        <end position="55"/>
    </location>
</feature>
<dbReference type="RefSeq" id="WP_094476883.1">
    <property type="nucleotide sequence ID" value="NZ_NOZR01000003.1"/>
</dbReference>
<evidence type="ECO:0008006" key="4">
    <source>
        <dbReference type="Google" id="ProtNLM"/>
    </source>
</evidence>
<proteinExistence type="predicted"/>